<dbReference type="RefSeq" id="WP_170297103.1">
    <property type="nucleotide sequence ID" value="NZ_BAAANK010000005.1"/>
</dbReference>
<sequence>MTHRDATPTDSDGADEIVNPEDLPTQIEVTEHDGITRVDIAEDATIRPGDPGGIERGD</sequence>
<evidence type="ECO:0000313" key="2">
    <source>
        <dbReference type="EMBL" id="GAA1836461.1"/>
    </source>
</evidence>
<organism evidence="2 3">
    <name type="scientific">Agromyces salentinus</name>
    <dbReference type="NCBI Taxonomy" id="269421"/>
    <lineage>
        <taxon>Bacteria</taxon>
        <taxon>Bacillati</taxon>
        <taxon>Actinomycetota</taxon>
        <taxon>Actinomycetes</taxon>
        <taxon>Micrococcales</taxon>
        <taxon>Microbacteriaceae</taxon>
        <taxon>Agromyces</taxon>
    </lineage>
</organism>
<reference evidence="3" key="1">
    <citation type="journal article" date="2019" name="Int. J. Syst. Evol. Microbiol.">
        <title>The Global Catalogue of Microorganisms (GCM) 10K type strain sequencing project: providing services to taxonomists for standard genome sequencing and annotation.</title>
        <authorList>
            <consortium name="The Broad Institute Genomics Platform"/>
            <consortium name="The Broad Institute Genome Sequencing Center for Infectious Disease"/>
            <person name="Wu L."/>
            <person name="Ma J."/>
        </authorList>
    </citation>
    <scope>NUCLEOTIDE SEQUENCE [LARGE SCALE GENOMIC DNA]</scope>
    <source>
        <strain evidence="3">JCM 14323</strain>
    </source>
</reference>
<evidence type="ECO:0008006" key="4">
    <source>
        <dbReference type="Google" id="ProtNLM"/>
    </source>
</evidence>
<dbReference type="EMBL" id="BAAANK010000005">
    <property type="protein sequence ID" value="GAA1836461.1"/>
    <property type="molecule type" value="Genomic_DNA"/>
</dbReference>
<gene>
    <name evidence="2" type="ORF">GCM10009750_21740</name>
</gene>
<keyword evidence="3" id="KW-1185">Reference proteome</keyword>
<comment type="caution">
    <text evidence="2">The sequence shown here is derived from an EMBL/GenBank/DDBJ whole genome shotgun (WGS) entry which is preliminary data.</text>
</comment>
<accession>A0ABP4Z3B3</accession>
<proteinExistence type="predicted"/>
<protein>
    <recommendedName>
        <fullName evidence="4">Multidrug transporter</fullName>
    </recommendedName>
</protein>
<feature type="region of interest" description="Disordered" evidence="1">
    <location>
        <begin position="1"/>
        <end position="22"/>
    </location>
</feature>
<dbReference type="Proteomes" id="UP001501746">
    <property type="component" value="Unassembled WGS sequence"/>
</dbReference>
<evidence type="ECO:0000256" key="1">
    <source>
        <dbReference type="SAM" id="MobiDB-lite"/>
    </source>
</evidence>
<feature type="region of interest" description="Disordered" evidence="1">
    <location>
        <begin position="39"/>
        <end position="58"/>
    </location>
</feature>
<evidence type="ECO:0000313" key="3">
    <source>
        <dbReference type="Proteomes" id="UP001501746"/>
    </source>
</evidence>
<name>A0ABP4Z3B3_9MICO</name>